<evidence type="ECO:0000313" key="2">
    <source>
        <dbReference type="Proteomes" id="UP000054018"/>
    </source>
</evidence>
<organism evidence="1 2">
    <name type="scientific">Pisolithus microcarpus 441</name>
    <dbReference type="NCBI Taxonomy" id="765257"/>
    <lineage>
        <taxon>Eukaryota</taxon>
        <taxon>Fungi</taxon>
        <taxon>Dikarya</taxon>
        <taxon>Basidiomycota</taxon>
        <taxon>Agaricomycotina</taxon>
        <taxon>Agaricomycetes</taxon>
        <taxon>Agaricomycetidae</taxon>
        <taxon>Boletales</taxon>
        <taxon>Sclerodermatineae</taxon>
        <taxon>Pisolithaceae</taxon>
        <taxon>Pisolithus</taxon>
    </lineage>
</organism>
<evidence type="ECO:0000313" key="1">
    <source>
        <dbReference type="EMBL" id="KIK20314.1"/>
    </source>
</evidence>
<reference evidence="1 2" key="1">
    <citation type="submission" date="2014-04" db="EMBL/GenBank/DDBJ databases">
        <authorList>
            <consortium name="DOE Joint Genome Institute"/>
            <person name="Kuo A."/>
            <person name="Kohler A."/>
            <person name="Costa M.D."/>
            <person name="Nagy L.G."/>
            <person name="Floudas D."/>
            <person name="Copeland A."/>
            <person name="Barry K.W."/>
            <person name="Cichocki N."/>
            <person name="Veneault-Fourrey C."/>
            <person name="LaButti K."/>
            <person name="Lindquist E.A."/>
            <person name="Lipzen A."/>
            <person name="Lundell T."/>
            <person name="Morin E."/>
            <person name="Murat C."/>
            <person name="Sun H."/>
            <person name="Tunlid A."/>
            <person name="Henrissat B."/>
            <person name="Grigoriev I.V."/>
            <person name="Hibbett D.S."/>
            <person name="Martin F."/>
            <person name="Nordberg H.P."/>
            <person name="Cantor M.N."/>
            <person name="Hua S.X."/>
        </authorList>
    </citation>
    <scope>NUCLEOTIDE SEQUENCE [LARGE SCALE GENOMIC DNA]</scope>
    <source>
        <strain evidence="1 2">441</strain>
    </source>
</reference>
<dbReference type="Proteomes" id="UP000054018">
    <property type="component" value="Unassembled WGS sequence"/>
</dbReference>
<sequence>MDQKSKRAGRYVDLRTCMHAKQYPHVSVVVLVFEKENDDDGGPFALLLALVRSHTLRWQLRVVPFSYRITTKYIRST</sequence>
<protein>
    <submittedName>
        <fullName evidence="1">Uncharacterized protein</fullName>
    </submittedName>
</protein>
<keyword evidence="2" id="KW-1185">Reference proteome</keyword>
<gene>
    <name evidence="1" type="ORF">PISMIDRAFT_682407</name>
</gene>
<reference evidence="2" key="2">
    <citation type="submission" date="2015-01" db="EMBL/GenBank/DDBJ databases">
        <title>Evolutionary Origins and Diversification of the Mycorrhizal Mutualists.</title>
        <authorList>
            <consortium name="DOE Joint Genome Institute"/>
            <consortium name="Mycorrhizal Genomics Consortium"/>
            <person name="Kohler A."/>
            <person name="Kuo A."/>
            <person name="Nagy L.G."/>
            <person name="Floudas D."/>
            <person name="Copeland A."/>
            <person name="Barry K.W."/>
            <person name="Cichocki N."/>
            <person name="Veneault-Fourrey C."/>
            <person name="LaButti K."/>
            <person name="Lindquist E.A."/>
            <person name="Lipzen A."/>
            <person name="Lundell T."/>
            <person name="Morin E."/>
            <person name="Murat C."/>
            <person name="Riley R."/>
            <person name="Ohm R."/>
            <person name="Sun H."/>
            <person name="Tunlid A."/>
            <person name="Henrissat B."/>
            <person name="Grigoriev I.V."/>
            <person name="Hibbett D.S."/>
            <person name="Martin F."/>
        </authorList>
    </citation>
    <scope>NUCLEOTIDE SEQUENCE [LARGE SCALE GENOMIC DNA]</scope>
    <source>
        <strain evidence="2">441</strain>
    </source>
</reference>
<dbReference type="HOGENOM" id="CLU_2638996_0_0_1"/>
<feature type="non-terminal residue" evidence="1">
    <location>
        <position position="1"/>
    </location>
</feature>
<dbReference type="AlphaFoldDB" id="A0A0C9Z225"/>
<name>A0A0C9Z225_9AGAM</name>
<accession>A0A0C9Z225</accession>
<dbReference type="EMBL" id="KN833767">
    <property type="protein sequence ID" value="KIK20314.1"/>
    <property type="molecule type" value="Genomic_DNA"/>
</dbReference>
<proteinExistence type="predicted"/>